<dbReference type="PANTHER" id="PTHR13468">
    <property type="entry name" value="DEK PROTEIN"/>
    <property type="match status" value="1"/>
</dbReference>
<feature type="compositionally biased region" description="Basic and acidic residues" evidence="5">
    <location>
        <begin position="61"/>
        <end position="90"/>
    </location>
</feature>
<gene>
    <name evidence="7" type="ORF">ACHAWO_002242</name>
</gene>
<evidence type="ECO:0000256" key="2">
    <source>
        <dbReference type="ARBA" id="ARBA00022853"/>
    </source>
</evidence>
<comment type="subcellular location">
    <subcellularLocation>
        <location evidence="1">Nucleus</location>
    </subcellularLocation>
</comment>
<reference evidence="7 8" key="1">
    <citation type="submission" date="2024-10" db="EMBL/GenBank/DDBJ databases">
        <title>Updated reference genomes for cyclostephanoid diatoms.</title>
        <authorList>
            <person name="Roberts W.R."/>
            <person name="Alverson A.J."/>
        </authorList>
    </citation>
    <scope>NUCLEOTIDE SEQUENCE [LARGE SCALE GENOMIC DNA]</scope>
    <source>
        <strain evidence="7 8">AJA010-31</strain>
    </source>
</reference>
<feature type="compositionally biased region" description="Basic and acidic residues" evidence="5">
    <location>
        <begin position="41"/>
        <end position="54"/>
    </location>
</feature>
<feature type="compositionally biased region" description="Basic and acidic residues" evidence="5">
    <location>
        <begin position="109"/>
        <end position="118"/>
    </location>
</feature>
<dbReference type="Pfam" id="PF08766">
    <property type="entry name" value="DEK_C"/>
    <property type="match status" value="1"/>
</dbReference>
<proteinExistence type="predicted"/>
<evidence type="ECO:0000313" key="7">
    <source>
        <dbReference type="EMBL" id="KAL3770525.1"/>
    </source>
</evidence>
<dbReference type="GO" id="GO:0006325">
    <property type="term" value="P:chromatin organization"/>
    <property type="evidence" value="ECO:0007669"/>
    <property type="project" value="UniProtKB-KW"/>
</dbReference>
<feature type="compositionally biased region" description="Low complexity" evidence="5">
    <location>
        <begin position="255"/>
        <end position="274"/>
    </location>
</feature>
<dbReference type="Proteomes" id="UP001530400">
    <property type="component" value="Unassembled WGS sequence"/>
</dbReference>
<keyword evidence="3" id="KW-0238">DNA-binding</keyword>
<sequence length="371" mass="40811">MEGETTAAAAAVEPVVAAPASVDQATPDVKTEDESAAITAESKDAHDPTVKEEEVGVNQEAESKEEEKPVKEQVEEPATKTDAAKEEVKATTKPKKEKKATPPPPARTSTREQRVRKSVDAYDPTISEEKKEFIIPNGKGEKLEDMPRVVANFKNVTWSDPHLKMLHTIAFGQGKKKEFKAHLLQFNGLVFPEGKEEEEREKVKQKMYKLVMGDLKEVMDLCDIDRSGANDKETMCDRFLEWLENPKSSGKKVKAASAAKKAAPAAKKSSAAKTDSAKKRGRPKGSTNKNGSAKKAKSTATAKVVEEGDEIKFNIPGTTIEKVREKVKSIVEGADREELTVKGVRKILEEWLDTDLSDHKDAVRSLVMEAM</sequence>
<name>A0ABD3N315_9STRA</name>
<dbReference type="GO" id="GO:0003677">
    <property type="term" value="F:DNA binding"/>
    <property type="evidence" value="ECO:0007669"/>
    <property type="project" value="UniProtKB-KW"/>
</dbReference>
<evidence type="ECO:0000256" key="4">
    <source>
        <dbReference type="ARBA" id="ARBA00023242"/>
    </source>
</evidence>
<evidence type="ECO:0000313" key="8">
    <source>
        <dbReference type="Proteomes" id="UP001530400"/>
    </source>
</evidence>
<dbReference type="GO" id="GO:0005634">
    <property type="term" value="C:nucleus"/>
    <property type="evidence" value="ECO:0007669"/>
    <property type="project" value="UniProtKB-SubCell"/>
</dbReference>
<comment type="caution">
    <text evidence="7">The sequence shown here is derived from an EMBL/GenBank/DDBJ whole genome shotgun (WGS) entry which is preliminary data.</text>
</comment>
<feature type="region of interest" description="Disordered" evidence="5">
    <location>
        <begin position="1"/>
        <end position="118"/>
    </location>
</feature>
<dbReference type="PROSITE" id="PS51998">
    <property type="entry name" value="DEK_C"/>
    <property type="match status" value="1"/>
</dbReference>
<dbReference type="AlphaFoldDB" id="A0ABD3N315"/>
<feature type="compositionally biased region" description="Low complexity" evidence="5">
    <location>
        <begin position="1"/>
        <end position="20"/>
    </location>
</feature>
<keyword evidence="4" id="KW-0539">Nucleus</keyword>
<feature type="region of interest" description="Disordered" evidence="5">
    <location>
        <begin position="250"/>
        <end position="303"/>
    </location>
</feature>
<dbReference type="SUPFAM" id="SSF109715">
    <property type="entry name" value="DEK C-terminal domain"/>
    <property type="match status" value="1"/>
</dbReference>
<protein>
    <recommendedName>
        <fullName evidence="6">DEK-C domain-containing protein</fullName>
    </recommendedName>
</protein>
<keyword evidence="2" id="KW-0156">Chromatin regulator</keyword>
<dbReference type="Gene3D" id="1.10.10.60">
    <property type="entry name" value="Homeodomain-like"/>
    <property type="match status" value="1"/>
</dbReference>
<evidence type="ECO:0000256" key="3">
    <source>
        <dbReference type="ARBA" id="ARBA00023125"/>
    </source>
</evidence>
<dbReference type="InterPro" id="IPR044198">
    <property type="entry name" value="DEK"/>
</dbReference>
<dbReference type="InterPro" id="IPR014876">
    <property type="entry name" value="DEK_C"/>
</dbReference>
<dbReference type="EMBL" id="JALLPJ020001308">
    <property type="protein sequence ID" value="KAL3770525.1"/>
    <property type="molecule type" value="Genomic_DNA"/>
</dbReference>
<evidence type="ECO:0000259" key="6">
    <source>
        <dbReference type="PROSITE" id="PS51998"/>
    </source>
</evidence>
<organism evidence="7 8">
    <name type="scientific">Cyclotella atomus</name>
    <dbReference type="NCBI Taxonomy" id="382360"/>
    <lineage>
        <taxon>Eukaryota</taxon>
        <taxon>Sar</taxon>
        <taxon>Stramenopiles</taxon>
        <taxon>Ochrophyta</taxon>
        <taxon>Bacillariophyta</taxon>
        <taxon>Coscinodiscophyceae</taxon>
        <taxon>Thalassiosirophycidae</taxon>
        <taxon>Stephanodiscales</taxon>
        <taxon>Stephanodiscaceae</taxon>
        <taxon>Cyclotella</taxon>
    </lineage>
</organism>
<feature type="domain" description="DEK-C" evidence="6">
    <location>
        <begin position="317"/>
        <end position="371"/>
    </location>
</feature>
<keyword evidence="8" id="KW-1185">Reference proteome</keyword>
<evidence type="ECO:0000256" key="5">
    <source>
        <dbReference type="SAM" id="MobiDB-lite"/>
    </source>
</evidence>
<evidence type="ECO:0000256" key="1">
    <source>
        <dbReference type="ARBA" id="ARBA00004123"/>
    </source>
</evidence>
<accession>A0ABD3N315</accession>
<dbReference type="PANTHER" id="PTHR13468:SF1">
    <property type="entry name" value="PROTEIN DEK"/>
    <property type="match status" value="1"/>
</dbReference>